<dbReference type="AlphaFoldDB" id="A0ABD0PAU9"/>
<reference evidence="2 3" key="1">
    <citation type="submission" date="2024-05" db="EMBL/GenBank/DDBJ databases">
        <title>Genome sequencing and assembly of Indian major carp, Cirrhinus mrigala (Hamilton, 1822).</title>
        <authorList>
            <person name="Mohindra V."/>
            <person name="Chowdhury L.M."/>
            <person name="Lal K."/>
            <person name="Jena J.K."/>
        </authorList>
    </citation>
    <scope>NUCLEOTIDE SEQUENCE [LARGE SCALE GENOMIC DNA]</scope>
    <source>
        <strain evidence="2">CM1030</strain>
        <tissue evidence="2">Blood</tissue>
    </source>
</reference>
<protein>
    <submittedName>
        <fullName evidence="2">Uncharacterized protein</fullName>
    </submittedName>
</protein>
<dbReference type="EMBL" id="JAMKFB020000016">
    <property type="protein sequence ID" value="KAL0171194.1"/>
    <property type="molecule type" value="Genomic_DNA"/>
</dbReference>
<accession>A0ABD0PAU9</accession>
<keyword evidence="3" id="KW-1185">Reference proteome</keyword>
<name>A0ABD0PAU9_CIRMR</name>
<evidence type="ECO:0000313" key="2">
    <source>
        <dbReference type="EMBL" id="KAL0171194.1"/>
    </source>
</evidence>
<feature type="region of interest" description="Disordered" evidence="1">
    <location>
        <begin position="29"/>
        <end position="63"/>
    </location>
</feature>
<comment type="caution">
    <text evidence="2">The sequence shown here is derived from an EMBL/GenBank/DDBJ whole genome shotgun (WGS) entry which is preliminary data.</text>
</comment>
<evidence type="ECO:0000256" key="1">
    <source>
        <dbReference type="SAM" id="MobiDB-lite"/>
    </source>
</evidence>
<sequence length="63" mass="7239">NVLEENVSLQKQLIKAENKLLSSRLKKMPNMQDRGQQTAPEEMNVKRHTIGEGNEANEQLESY</sequence>
<feature type="non-terminal residue" evidence="2">
    <location>
        <position position="1"/>
    </location>
</feature>
<proteinExistence type="predicted"/>
<feature type="non-terminal residue" evidence="2">
    <location>
        <position position="63"/>
    </location>
</feature>
<dbReference type="Proteomes" id="UP001529510">
    <property type="component" value="Unassembled WGS sequence"/>
</dbReference>
<gene>
    <name evidence="2" type="ORF">M9458_031505</name>
</gene>
<organism evidence="2 3">
    <name type="scientific">Cirrhinus mrigala</name>
    <name type="common">Mrigala</name>
    <dbReference type="NCBI Taxonomy" id="683832"/>
    <lineage>
        <taxon>Eukaryota</taxon>
        <taxon>Metazoa</taxon>
        <taxon>Chordata</taxon>
        <taxon>Craniata</taxon>
        <taxon>Vertebrata</taxon>
        <taxon>Euteleostomi</taxon>
        <taxon>Actinopterygii</taxon>
        <taxon>Neopterygii</taxon>
        <taxon>Teleostei</taxon>
        <taxon>Ostariophysi</taxon>
        <taxon>Cypriniformes</taxon>
        <taxon>Cyprinidae</taxon>
        <taxon>Labeoninae</taxon>
        <taxon>Labeonini</taxon>
        <taxon>Cirrhinus</taxon>
    </lineage>
</organism>
<evidence type="ECO:0000313" key="3">
    <source>
        <dbReference type="Proteomes" id="UP001529510"/>
    </source>
</evidence>